<evidence type="ECO:0000313" key="1">
    <source>
        <dbReference type="EMBL" id="KAH7953725.1"/>
    </source>
</evidence>
<reference evidence="1" key="1">
    <citation type="submission" date="2020-05" db="EMBL/GenBank/DDBJ databases">
        <title>Large-scale comparative analyses of tick genomes elucidate their genetic diversity and vector capacities.</title>
        <authorList>
            <person name="Jia N."/>
            <person name="Wang J."/>
            <person name="Shi W."/>
            <person name="Du L."/>
            <person name="Sun Y."/>
            <person name="Zhan W."/>
            <person name="Jiang J."/>
            <person name="Wang Q."/>
            <person name="Zhang B."/>
            <person name="Ji P."/>
            <person name="Sakyi L.B."/>
            <person name="Cui X."/>
            <person name="Yuan T."/>
            <person name="Jiang B."/>
            <person name="Yang W."/>
            <person name="Lam T.T.-Y."/>
            <person name="Chang Q."/>
            <person name="Ding S."/>
            <person name="Wang X."/>
            <person name="Zhu J."/>
            <person name="Ruan X."/>
            <person name="Zhao L."/>
            <person name="Wei J."/>
            <person name="Que T."/>
            <person name="Du C."/>
            <person name="Cheng J."/>
            <person name="Dai P."/>
            <person name="Han X."/>
            <person name="Huang E."/>
            <person name="Gao Y."/>
            <person name="Liu J."/>
            <person name="Shao H."/>
            <person name="Ye R."/>
            <person name="Li L."/>
            <person name="Wei W."/>
            <person name="Wang X."/>
            <person name="Wang C."/>
            <person name="Yang T."/>
            <person name="Huo Q."/>
            <person name="Li W."/>
            <person name="Guo W."/>
            <person name="Chen H."/>
            <person name="Zhou L."/>
            <person name="Ni X."/>
            <person name="Tian J."/>
            <person name="Zhou Y."/>
            <person name="Sheng Y."/>
            <person name="Liu T."/>
            <person name="Pan Y."/>
            <person name="Xia L."/>
            <person name="Li J."/>
            <person name="Zhao F."/>
            <person name="Cao W."/>
        </authorList>
    </citation>
    <scope>NUCLEOTIDE SEQUENCE</scope>
    <source>
        <strain evidence="1">Dsil-2018</strain>
    </source>
</reference>
<comment type="caution">
    <text evidence="1">The sequence shown here is derived from an EMBL/GenBank/DDBJ whole genome shotgun (WGS) entry which is preliminary data.</text>
</comment>
<dbReference type="Proteomes" id="UP000821865">
    <property type="component" value="Chromosome 4"/>
</dbReference>
<keyword evidence="2" id="KW-1185">Reference proteome</keyword>
<accession>A0ACB8CWY3</accession>
<proteinExistence type="predicted"/>
<evidence type="ECO:0000313" key="2">
    <source>
        <dbReference type="Proteomes" id="UP000821865"/>
    </source>
</evidence>
<gene>
    <name evidence="1" type="ORF">HPB49_011738</name>
</gene>
<dbReference type="EMBL" id="CM023473">
    <property type="protein sequence ID" value="KAH7953725.1"/>
    <property type="molecule type" value="Genomic_DNA"/>
</dbReference>
<sequence>MASYRSKCRRSQRRIATAASTVAGDWNAGVQVDNIAEATHGGTHIDAPLHFHEGGWSVADIPIERLMYVPIVKLDIRRQAEADPNYITAVSDIQDWERRYGKVPAGSFFLLQTGQSRFWPNRTAYMGLDENGDRHFPSLGAEAATFLTTERSPYAIGVDAASLDHYPETSVHLILAVASVYSIENMADLSLVPATGALGIVLPMRIPGASGAPTRVVATIP</sequence>
<protein>
    <submittedName>
        <fullName evidence="1">Uncharacterized protein</fullName>
    </submittedName>
</protein>
<name>A0ACB8CWY3_DERSI</name>
<organism evidence="1 2">
    <name type="scientific">Dermacentor silvarum</name>
    <name type="common">Tick</name>
    <dbReference type="NCBI Taxonomy" id="543639"/>
    <lineage>
        <taxon>Eukaryota</taxon>
        <taxon>Metazoa</taxon>
        <taxon>Ecdysozoa</taxon>
        <taxon>Arthropoda</taxon>
        <taxon>Chelicerata</taxon>
        <taxon>Arachnida</taxon>
        <taxon>Acari</taxon>
        <taxon>Parasitiformes</taxon>
        <taxon>Ixodida</taxon>
        <taxon>Ixodoidea</taxon>
        <taxon>Ixodidae</taxon>
        <taxon>Rhipicephalinae</taxon>
        <taxon>Dermacentor</taxon>
    </lineage>
</organism>